<comment type="caution">
    <text evidence="2">The sequence shown here is derived from an EMBL/GenBank/DDBJ whole genome shotgun (WGS) entry which is preliminary data.</text>
</comment>
<accession>A0AAV7QIV7</accession>
<sequence>MAAKGGERPHWRDGGPGEILPRESLRSEPGCSAACQWWRGRVEPAAEKWCAEPSDWHRLAELRGWQSWVAPSPGGSRVWGPVWGHLGWRSWAGGAAVGAGRVFAPWPHLFNGGDGGDIRSLGGRLHEERGHGCEDGKGPLSSAVQRLRYGTGVQCTRAEAQAWWPTLGIGGPVKGELWMVGTPHPYHFLGGDGMAGTAGDCGALPPPLFREEPLAERVSGSRAARCGCGHNSQPSLVDLALGVY</sequence>
<feature type="region of interest" description="Disordered" evidence="1">
    <location>
        <begin position="1"/>
        <end position="25"/>
    </location>
</feature>
<evidence type="ECO:0000313" key="3">
    <source>
        <dbReference type="Proteomes" id="UP001066276"/>
    </source>
</evidence>
<keyword evidence="3" id="KW-1185">Reference proteome</keyword>
<dbReference type="AlphaFoldDB" id="A0AAV7QIV7"/>
<name>A0AAV7QIV7_PLEWA</name>
<evidence type="ECO:0000256" key="1">
    <source>
        <dbReference type="SAM" id="MobiDB-lite"/>
    </source>
</evidence>
<dbReference type="EMBL" id="JANPWB010000010">
    <property type="protein sequence ID" value="KAJ1139009.1"/>
    <property type="molecule type" value="Genomic_DNA"/>
</dbReference>
<organism evidence="2 3">
    <name type="scientific">Pleurodeles waltl</name>
    <name type="common">Iberian ribbed newt</name>
    <dbReference type="NCBI Taxonomy" id="8319"/>
    <lineage>
        <taxon>Eukaryota</taxon>
        <taxon>Metazoa</taxon>
        <taxon>Chordata</taxon>
        <taxon>Craniata</taxon>
        <taxon>Vertebrata</taxon>
        <taxon>Euteleostomi</taxon>
        <taxon>Amphibia</taxon>
        <taxon>Batrachia</taxon>
        <taxon>Caudata</taxon>
        <taxon>Salamandroidea</taxon>
        <taxon>Salamandridae</taxon>
        <taxon>Pleurodelinae</taxon>
        <taxon>Pleurodeles</taxon>
    </lineage>
</organism>
<reference evidence="2" key="1">
    <citation type="journal article" date="2022" name="bioRxiv">
        <title>Sequencing and chromosome-scale assembly of the giantPleurodeles waltlgenome.</title>
        <authorList>
            <person name="Brown T."/>
            <person name="Elewa A."/>
            <person name="Iarovenko S."/>
            <person name="Subramanian E."/>
            <person name="Araus A.J."/>
            <person name="Petzold A."/>
            <person name="Susuki M."/>
            <person name="Suzuki K.-i.T."/>
            <person name="Hayashi T."/>
            <person name="Toyoda A."/>
            <person name="Oliveira C."/>
            <person name="Osipova E."/>
            <person name="Leigh N.D."/>
            <person name="Simon A."/>
            <person name="Yun M.H."/>
        </authorList>
    </citation>
    <scope>NUCLEOTIDE SEQUENCE</scope>
    <source>
        <strain evidence="2">20211129_DDA</strain>
        <tissue evidence="2">Liver</tissue>
    </source>
</reference>
<dbReference type="Proteomes" id="UP001066276">
    <property type="component" value="Chromosome 6"/>
</dbReference>
<proteinExistence type="predicted"/>
<protein>
    <submittedName>
        <fullName evidence="2">Uncharacterized protein</fullName>
    </submittedName>
</protein>
<evidence type="ECO:0000313" key="2">
    <source>
        <dbReference type="EMBL" id="KAJ1139009.1"/>
    </source>
</evidence>
<gene>
    <name evidence="2" type="ORF">NDU88_005387</name>
</gene>